<keyword evidence="2" id="KW-1185">Reference proteome</keyword>
<reference evidence="2" key="1">
    <citation type="journal article" date="2018" name="Gigascience">
        <title>Genome assembly of the Pink Ipe (Handroanthus impetiginosus, Bignoniaceae), a highly valued, ecologically keystone Neotropical timber forest tree.</title>
        <authorList>
            <person name="Silva-Junior O.B."/>
            <person name="Grattapaglia D."/>
            <person name="Novaes E."/>
            <person name="Collevatti R.G."/>
        </authorList>
    </citation>
    <scope>NUCLEOTIDE SEQUENCE [LARGE SCALE GENOMIC DNA]</scope>
    <source>
        <strain evidence="2">cv. UFG-1</strain>
    </source>
</reference>
<protein>
    <submittedName>
        <fullName evidence="1">Uncharacterized protein</fullName>
    </submittedName>
</protein>
<proteinExistence type="predicted"/>
<comment type="caution">
    <text evidence="1">The sequence shown here is derived from an EMBL/GenBank/DDBJ whole genome shotgun (WGS) entry which is preliminary data.</text>
</comment>
<evidence type="ECO:0000313" key="2">
    <source>
        <dbReference type="Proteomes" id="UP000231279"/>
    </source>
</evidence>
<organism evidence="1 2">
    <name type="scientific">Handroanthus impetiginosus</name>
    <dbReference type="NCBI Taxonomy" id="429701"/>
    <lineage>
        <taxon>Eukaryota</taxon>
        <taxon>Viridiplantae</taxon>
        <taxon>Streptophyta</taxon>
        <taxon>Embryophyta</taxon>
        <taxon>Tracheophyta</taxon>
        <taxon>Spermatophyta</taxon>
        <taxon>Magnoliopsida</taxon>
        <taxon>eudicotyledons</taxon>
        <taxon>Gunneridae</taxon>
        <taxon>Pentapetalae</taxon>
        <taxon>asterids</taxon>
        <taxon>lamiids</taxon>
        <taxon>Lamiales</taxon>
        <taxon>Bignoniaceae</taxon>
        <taxon>Crescentiina</taxon>
        <taxon>Tabebuia alliance</taxon>
        <taxon>Handroanthus</taxon>
    </lineage>
</organism>
<dbReference type="OrthoDB" id="1735086at2759"/>
<sequence>MARKLKRNVTEAINDLIQEITTCHEQIAGQAVEHMHQKYVPYDFWKGIKSLYNWLFLLFLI</sequence>
<accession>A0A2G9G3Z8</accession>
<name>A0A2G9G3Z8_9LAMI</name>
<gene>
    <name evidence="1" type="ORF">CDL12_27478</name>
</gene>
<dbReference type="STRING" id="429701.A0A2G9G3Z8"/>
<dbReference type="AlphaFoldDB" id="A0A2G9G3Z8"/>
<dbReference type="Proteomes" id="UP000231279">
    <property type="component" value="Unassembled WGS sequence"/>
</dbReference>
<evidence type="ECO:0000313" key="1">
    <source>
        <dbReference type="EMBL" id="PIN00021.1"/>
    </source>
</evidence>
<dbReference type="EMBL" id="NKXS01007220">
    <property type="protein sequence ID" value="PIN00021.1"/>
    <property type="molecule type" value="Genomic_DNA"/>
</dbReference>